<dbReference type="Proteomes" id="UP000092154">
    <property type="component" value="Unassembled WGS sequence"/>
</dbReference>
<dbReference type="PROSITE" id="PS50294">
    <property type="entry name" value="WD_REPEATS_REGION"/>
    <property type="match status" value="1"/>
</dbReference>
<dbReference type="SMART" id="SM00320">
    <property type="entry name" value="WD40"/>
    <property type="match status" value="2"/>
</dbReference>
<protein>
    <submittedName>
        <fullName evidence="2">Uncharacterized protein</fullName>
    </submittedName>
</protein>
<dbReference type="AlphaFoldDB" id="A0A1B7MN24"/>
<proteinExistence type="predicted"/>
<sequence length="265" mass="29407">MGWDVMPDSKKLVVNSWSGDSLEVWDIQAQKLDRRMKGEVSGPPSHAPVFWTKKGTILVAFSFNGSADTIYEFDASALETVGAPFKGHTDTIEGLALSSDDALVASTSSDSTIKLWAFDSRQLLASFRGFRPNVVVFSPDTQQLAYTTFSDSQEIFVCNTPPNILASIGLATKGHPTETAATLEDLLGVCVMCIFTSMLVDFRHCSRTLQVIPVVAIIQQHHTSHLMLLICQYLYLQETRSNMFSFTTSANSFAHHLQRRQFLLF</sequence>
<dbReference type="InterPro" id="IPR015943">
    <property type="entry name" value="WD40/YVTN_repeat-like_dom_sf"/>
</dbReference>
<dbReference type="OrthoDB" id="2684204at2759"/>
<dbReference type="PANTHER" id="PTHR19879">
    <property type="entry name" value="TRANSCRIPTION INITIATION FACTOR TFIID"/>
    <property type="match status" value="1"/>
</dbReference>
<dbReference type="InParanoid" id="A0A1B7MN24"/>
<dbReference type="InterPro" id="IPR011044">
    <property type="entry name" value="Quino_amine_DH_bsu"/>
</dbReference>
<feature type="repeat" description="WD" evidence="1">
    <location>
        <begin position="85"/>
        <end position="126"/>
    </location>
</feature>
<keyword evidence="3" id="KW-1185">Reference proteome</keyword>
<dbReference type="STRING" id="1314800.A0A1B7MN24"/>
<organism evidence="2 3">
    <name type="scientific">Rhizopogon vinicolor AM-OR11-026</name>
    <dbReference type="NCBI Taxonomy" id="1314800"/>
    <lineage>
        <taxon>Eukaryota</taxon>
        <taxon>Fungi</taxon>
        <taxon>Dikarya</taxon>
        <taxon>Basidiomycota</taxon>
        <taxon>Agaricomycotina</taxon>
        <taxon>Agaricomycetes</taxon>
        <taxon>Agaricomycetidae</taxon>
        <taxon>Boletales</taxon>
        <taxon>Suillineae</taxon>
        <taxon>Rhizopogonaceae</taxon>
        <taxon>Rhizopogon</taxon>
    </lineage>
</organism>
<name>A0A1B7MN24_9AGAM</name>
<dbReference type="Gene3D" id="2.130.10.10">
    <property type="entry name" value="YVTN repeat-like/Quinoprotein amine dehydrogenase"/>
    <property type="match status" value="1"/>
</dbReference>
<dbReference type="Pfam" id="PF00400">
    <property type="entry name" value="WD40"/>
    <property type="match status" value="1"/>
</dbReference>
<accession>A0A1B7MN24</accession>
<gene>
    <name evidence="2" type="ORF">K503DRAFT_477055</name>
</gene>
<dbReference type="InterPro" id="IPR001680">
    <property type="entry name" value="WD40_rpt"/>
</dbReference>
<keyword evidence="1" id="KW-0853">WD repeat</keyword>
<evidence type="ECO:0000256" key="1">
    <source>
        <dbReference type="PROSITE-ProRule" id="PRU00221"/>
    </source>
</evidence>
<dbReference type="EMBL" id="KV448671">
    <property type="protein sequence ID" value="OAX34018.1"/>
    <property type="molecule type" value="Genomic_DNA"/>
</dbReference>
<evidence type="ECO:0000313" key="3">
    <source>
        <dbReference type="Proteomes" id="UP000092154"/>
    </source>
</evidence>
<dbReference type="PANTHER" id="PTHR19879:SF9">
    <property type="entry name" value="TRANSCRIPTION INITIATION FACTOR TFIID SUBUNIT 5"/>
    <property type="match status" value="1"/>
</dbReference>
<reference evidence="2 3" key="1">
    <citation type="submission" date="2016-06" db="EMBL/GenBank/DDBJ databases">
        <title>Comparative genomics of the ectomycorrhizal sister species Rhizopogon vinicolor and Rhizopogon vesiculosus (Basidiomycota: Boletales) reveals a divergence of the mating type B locus.</title>
        <authorList>
            <consortium name="DOE Joint Genome Institute"/>
            <person name="Mujic A.B."/>
            <person name="Kuo A."/>
            <person name="Tritt A."/>
            <person name="Lipzen A."/>
            <person name="Chen C."/>
            <person name="Johnson J."/>
            <person name="Sharma A."/>
            <person name="Barry K."/>
            <person name="Grigoriev I.V."/>
            <person name="Spatafora J.W."/>
        </authorList>
    </citation>
    <scope>NUCLEOTIDE SEQUENCE [LARGE SCALE GENOMIC DNA]</scope>
    <source>
        <strain evidence="2 3">AM-OR11-026</strain>
    </source>
</reference>
<dbReference type="PROSITE" id="PS50082">
    <property type="entry name" value="WD_REPEATS_2"/>
    <property type="match status" value="1"/>
</dbReference>
<evidence type="ECO:0000313" key="2">
    <source>
        <dbReference type="EMBL" id="OAX34018.1"/>
    </source>
</evidence>
<dbReference type="SUPFAM" id="SSF50969">
    <property type="entry name" value="YVTN repeat-like/Quinoprotein amine dehydrogenase"/>
    <property type="match status" value="1"/>
</dbReference>